<gene>
    <name evidence="6" type="ORF">KSZ_61070</name>
</gene>
<evidence type="ECO:0000256" key="1">
    <source>
        <dbReference type="ARBA" id="ARBA00004141"/>
    </source>
</evidence>
<proteinExistence type="predicted"/>
<keyword evidence="2 5" id="KW-0812">Transmembrane</keyword>
<feature type="transmembrane region" description="Helical" evidence="5">
    <location>
        <begin position="92"/>
        <end position="110"/>
    </location>
</feature>
<feature type="transmembrane region" description="Helical" evidence="5">
    <location>
        <begin position="30"/>
        <end position="48"/>
    </location>
</feature>
<accession>A0ABQ3VQW2</accession>
<keyword evidence="3 5" id="KW-1133">Transmembrane helix</keyword>
<organism evidence="6 7">
    <name type="scientific">Dictyobacter formicarum</name>
    <dbReference type="NCBI Taxonomy" id="2778368"/>
    <lineage>
        <taxon>Bacteria</taxon>
        <taxon>Bacillati</taxon>
        <taxon>Chloroflexota</taxon>
        <taxon>Ktedonobacteria</taxon>
        <taxon>Ktedonobacterales</taxon>
        <taxon>Dictyobacteraceae</taxon>
        <taxon>Dictyobacter</taxon>
    </lineage>
</organism>
<evidence type="ECO:0000256" key="2">
    <source>
        <dbReference type="ARBA" id="ARBA00022692"/>
    </source>
</evidence>
<dbReference type="RefSeq" id="WP_201365696.1">
    <property type="nucleotide sequence ID" value="NZ_BNJJ01000021.1"/>
</dbReference>
<reference evidence="6 7" key="1">
    <citation type="journal article" date="2021" name="Int. J. Syst. Evol. Microbiol.">
        <title>Reticulibacter mediterranei gen. nov., sp. nov., within the new family Reticulibacteraceae fam. nov., and Ktedonospora formicarum gen. nov., sp. nov., Ktedonobacter robiniae sp. nov., Dictyobacter formicarum sp. nov. and Dictyobacter arantiisoli sp. nov., belonging to the class Ktedonobacteria.</title>
        <authorList>
            <person name="Yabe S."/>
            <person name="Zheng Y."/>
            <person name="Wang C.M."/>
            <person name="Sakai Y."/>
            <person name="Abe K."/>
            <person name="Yokota A."/>
            <person name="Donadio S."/>
            <person name="Cavaletti L."/>
            <person name="Monciardini P."/>
        </authorList>
    </citation>
    <scope>NUCLEOTIDE SEQUENCE [LARGE SCALE GENOMIC DNA]</scope>
    <source>
        <strain evidence="6 7">SOSP1-9</strain>
    </source>
</reference>
<evidence type="ECO:0000313" key="7">
    <source>
        <dbReference type="Proteomes" id="UP000635565"/>
    </source>
</evidence>
<comment type="caution">
    <text evidence="6">The sequence shown here is derived from an EMBL/GenBank/DDBJ whole genome shotgun (WGS) entry which is preliminary data.</text>
</comment>
<protein>
    <recommendedName>
        <fullName evidence="8">Membrane protein YkgB</fullName>
    </recommendedName>
</protein>
<feature type="transmembrane region" description="Helical" evidence="5">
    <location>
        <begin position="68"/>
        <end position="85"/>
    </location>
</feature>
<evidence type="ECO:0000313" key="6">
    <source>
        <dbReference type="EMBL" id="GHO88101.1"/>
    </source>
</evidence>
<evidence type="ECO:0008006" key="8">
    <source>
        <dbReference type="Google" id="ProtNLM"/>
    </source>
</evidence>
<dbReference type="Pfam" id="PF07681">
    <property type="entry name" value="DoxX"/>
    <property type="match status" value="1"/>
</dbReference>
<evidence type="ECO:0000256" key="5">
    <source>
        <dbReference type="SAM" id="Phobius"/>
    </source>
</evidence>
<evidence type="ECO:0000256" key="3">
    <source>
        <dbReference type="ARBA" id="ARBA00022989"/>
    </source>
</evidence>
<sequence>MTVSTASQSQAQQQSESGIYHLIQVIAPPLLRVTLGIVFLWLGITKFFDPSPVRGALEGSYAFLASDTIVYILGGLEILTALLLFIGIGLRFVGVLILLFFVGTLSIFFIESASMYSDVGFPALNITGEFFIKDVSLAGVALMIIAQDMTRQAMKRGR</sequence>
<dbReference type="EMBL" id="BNJJ01000021">
    <property type="protein sequence ID" value="GHO88101.1"/>
    <property type="molecule type" value="Genomic_DNA"/>
</dbReference>
<comment type="subcellular location">
    <subcellularLocation>
        <location evidence="1">Membrane</location>
        <topology evidence="1">Multi-pass membrane protein</topology>
    </subcellularLocation>
</comment>
<evidence type="ECO:0000256" key="4">
    <source>
        <dbReference type="ARBA" id="ARBA00023136"/>
    </source>
</evidence>
<feature type="transmembrane region" description="Helical" evidence="5">
    <location>
        <begin position="130"/>
        <end position="146"/>
    </location>
</feature>
<dbReference type="InterPro" id="IPR032808">
    <property type="entry name" value="DoxX"/>
</dbReference>
<keyword evidence="7" id="KW-1185">Reference proteome</keyword>
<name>A0ABQ3VQW2_9CHLR</name>
<keyword evidence="4 5" id="KW-0472">Membrane</keyword>
<dbReference type="Proteomes" id="UP000635565">
    <property type="component" value="Unassembled WGS sequence"/>
</dbReference>